<evidence type="ECO:0000313" key="3">
    <source>
        <dbReference type="Proteomes" id="UP001267878"/>
    </source>
</evidence>
<proteinExistence type="predicted"/>
<feature type="transmembrane region" description="Helical" evidence="1">
    <location>
        <begin position="133"/>
        <end position="152"/>
    </location>
</feature>
<feature type="transmembrane region" description="Helical" evidence="1">
    <location>
        <begin position="29"/>
        <end position="45"/>
    </location>
</feature>
<evidence type="ECO:0000313" key="2">
    <source>
        <dbReference type="EMBL" id="MDR7100018.1"/>
    </source>
</evidence>
<sequence length="230" mass="25233">MKRSVAARTVFALAYPPLAFWATRAGSGEAAALALGDLILVFLVGPLLRPRAWAWGPAALLAAVLYALARTEIPQLLLLAPPVLILATLAWLFGRSLRLPREALITRIVAAIHQRPAQDLPADLLRYTRRLTAAWALLLGMLAVVNGVLAFAEVPGGVLARLGHAPAWGIAREQGSLLANLVNYGVVGTFFVGEYLLRGRFFKEQPYRNFADFMHRMARLGPEFWQGFLR</sequence>
<feature type="transmembrane region" description="Helical" evidence="1">
    <location>
        <begin position="52"/>
        <end position="69"/>
    </location>
</feature>
<protein>
    <submittedName>
        <fullName evidence="2">Membrane protein</fullName>
    </submittedName>
</protein>
<reference evidence="2 3" key="1">
    <citation type="submission" date="2023-07" db="EMBL/GenBank/DDBJ databases">
        <title>Sorghum-associated microbial communities from plants grown in Nebraska, USA.</title>
        <authorList>
            <person name="Schachtman D."/>
        </authorList>
    </citation>
    <scope>NUCLEOTIDE SEQUENCE [LARGE SCALE GENOMIC DNA]</scope>
    <source>
        <strain evidence="2 3">BE187</strain>
    </source>
</reference>
<feature type="transmembrane region" description="Helical" evidence="1">
    <location>
        <begin position="177"/>
        <end position="197"/>
    </location>
</feature>
<dbReference type="Proteomes" id="UP001267878">
    <property type="component" value="Unassembled WGS sequence"/>
</dbReference>
<dbReference type="RefSeq" id="WP_310054548.1">
    <property type="nucleotide sequence ID" value="NZ_JAVDVW010000002.1"/>
</dbReference>
<accession>A0ABU1VSD3</accession>
<gene>
    <name evidence="2" type="ORF">J2X04_002399</name>
</gene>
<evidence type="ECO:0000256" key="1">
    <source>
        <dbReference type="SAM" id="Phobius"/>
    </source>
</evidence>
<organism evidence="2 3">
    <name type="scientific">Agrilutibacter niabensis</name>
    <dbReference type="NCBI Taxonomy" id="380628"/>
    <lineage>
        <taxon>Bacteria</taxon>
        <taxon>Pseudomonadati</taxon>
        <taxon>Pseudomonadota</taxon>
        <taxon>Gammaproteobacteria</taxon>
        <taxon>Lysobacterales</taxon>
        <taxon>Lysobacteraceae</taxon>
        <taxon>Agrilutibacter</taxon>
    </lineage>
</organism>
<feature type="transmembrane region" description="Helical" evidence="1">
    <location>
        <begin position="75"/>
        <end position="94"/>
    </location>
</feature>
<keyword evidence="3" id="KW-1185">Reference proteome</keyword>
<keyword evidence="1" id="KW-0472">Membrane</keyword>
<name>A0ABU1VSD3_9GAMM</name>
<keyword evidence="1" id="KW-0812">Transmembrane</keyword>
<dbReference type="EMBL" id="JAVDVW010000002">
    <property type="protein sequence ID" value="MDR7100018.1"/>
    <property type="molecule type" value="Genomic_DNA"/>
</dbReference>
<comment type="caution">
    <text evidence="2">The sequence shown here is derived from an EMBL/GenBank/DDBJ whole genome shotgun (WGS) entry which is preliminary data.</text>
</comment>
<keyword evidence="1" id="KW-1133">Transmembrane helix</keyword>